<organism evidence="6 7">
    <name type="scientific">Gloeobacter kilaueensis (strain ATCC BAA-2537 / CCAP 1431/1 / ULC 316 / JS1)</name>
    <dbReference type="NCBI Taxonomy" id="1183438"/>
    <lineage>
        <taxon>Bacteria</taxon>
        <taxon>Bacillati</taxon>
        <taxon>Cyanobacteriota</taxon>
        <taxon>Cyanophyceae</taxon>
        <taxon>Gloeobacterales</taxon>
        <taxon>Gloeobacteraceae</taxon>
        <taxon>Gloeobacter</taxon>
    </lineage>
</organism>
<protein>
    <submittedName>
        <fullName evidence="6">Glutathione S-transferase</fullName>
    </submittedName>
</protein>
<feature type="site" description="Lowers pKa of active site Cys" evidence="3">
    <location>
        <position position="255"/>
    </location>
</feature>
<dbReference type="InterPro" id="IPR040079">
    <property type="entry name" value="Glutathione_S-Trfase"/>
</dbReference>
<feature type="binding site" evidence="2">
    <location>
        <position position="105"/>
    </location>
    <ligand>
        <name>glutathione</name>
        <dbReference type="ChEBI" id="CHEBI:57925"/>
    </ligand>
</feature>
<dbReference type="GO" id="GO:0004364">
    <property type="term" value="F:glutathione transferase activity"/>
    <property type="evidence" value="ECO:0007669"/>
    <property type="project" value="InterPro"/>
</dbReference>
<dbReference type="HOGENOM" id="CLU_037263_1_0_3"/>
<dbReference type="Gene3D" id="3.40.30.10">
    <property type="entry name" value="Glutaredoxin"/>
    <property type="match status" value="1"/>
</dbReference>
<dbReference type="PIRSF" id="PIRSF015753">
    <property type="entry name" value="GST"/>
    <property type="match status" value="1"/>
</dbReference>
<dbReference type="InterPro" id="IPR004045">
    <property type="entry name" value="Glutathione_S-Trfase_N"/>
</dbReference>
<dbReference type="Gene3D" id="1.20.1050.10">
    <property type="match status" value="1"/>
</dbReference>
<feature type="binding site" evidence="2">
    <location>
        <begin position="131"/>
        <end position="134"/>
    </location>
    <ligand>
        <name>glutathione</name>
        <dbReference type="ChEBI" id="CHEBI:57925"/>
    </ligand>
</feature>
<evidence type="ECO:0000256" key="1">
    <source>
        <dbReference type="PIRSR" id="PIRSR015753-1"/>
    </source>
</evidence>
<feature type="domain" description="GST C-terminal" evidence="5">
    <location>
        <begin position="174"/>
        <end position="308"/>
    </location>
</feature>
<dbReference type="InterPro" id="IPR010987">
    <property type="entry name" value="Glutathione-S-Trfase_C-like"/>
</dbReference>
<dbReference type="OrthoDB" id="9769158at2"/>
<dbReference type="AlphaFoldDB" id="U5QH10"/>
<dbReference type="SFLD" id="SFLDG01206">
    <property type="entry name" value="Xi.1"/>
    <property type="match status" value="1"/>
</dbReference>
<feature type="active site" description="Nucleophile" evidence="1">
    <location>
        <position position="72"/>
    </location>
</feature>
<dbReference type="EMBL" id="CP003587">
    <property type="protein sequence ID" value="AGY56894.1"/>
    <property type="molecule type" value="Genomic_DNA"/>
</dbReference>
<sequence length="338" mass="38105">MPKALPSKFLIAAVRFTWTALWHTMMARLAPRDRAGAYVRPESQFRHQISDAPDNPYQPQAGRYRLIVGMGCPWAHRTLVVRAIKGLEAAIPVVVVVPDPLEGGWVFERAHEGCRSLAEFYRLSQAGYTGRSTVPVLWDSQTRTIVNNESAEIIVLLDAAFERFAARPGQNLYPEGLKAQIDEWNSRIYAAINDGVYRTGFAQSQSAYEQAVNRLFAALDDIDAALETRRYLCGEKLSLADVRLFTTLIRFDLVYHGLFKCNRRRVRDYAHLWGYLRDLYQLPGIADTCDFDTIRCDYYGNLFPLNPGGIIPPGPDLQELSTPHDRERLGSAEAHTGG</sequence>
<keyword evidence="6" id="KW-0808">Transferase</keyword>
<evidence type="ECO:0000313" key="7">
    <source>
        <dbReference type="Proteomes" id="UP000017396"/>
    </source>
</evidence>
<name>U5QH10_GLOK1</name>
<dbReference type="InterPro" id="IPR016639">
    <property type="entry name" value="GST_Omega/GSH"/>
</dbReference>
<dbReference type="KEGG" id="glj:GKIL_0648"/>
<evidence type="ECO:0000256" key="4">
    <source>
        <dbReference type="SAM" id="MobiDB-lite"/>
    </source>
</evidence>
<dbReference type="PATRIC" id="fig|1183438.3.peg.645"/>
<dbReference type="eggNOG" id="COG0435">
    <property type="taxonomic scope" value="Bacteria"/>
</dbReference>
<dbReference type="InterPro" id="IPR047047">
    <property type="entry name" value="GST_Omega-like_C"/>
</dbReference>
<evidence type="ECO:0000256" key="3">
    <source>
        <dbReference type="PIRSR" id="PIRSR015753-3"/>
    </source>
</evidence>
<dbReference type="InterPro" id="IPR036282">
    <property type="entry name" value="Glutathione-S-Trfase_C_sf"/>
</dbReference>
<keyword evidence="7" id="KW-1185">Reference proteome</keyword>
<feature type="site" description="Lowers pKa of active site Cys" evidence="3">
    <location>
        <position position="298"/>
    </location>
</feature>
<accession>U5QH10</accession>
<feature type="binding site" evidence="2">
    <location>
        <begin position="149"/>
        <end position="150"/>
    </location>
    <ligand>
        <name>glutathione</name>
        <dbReference type="ChEBI" id="CHEBI:57925"/>
    </ligand>
</feature>
<evidence type="ECO:0000256" key="2">
    <source>
        <dbReference type="PIRSR" id="PIRSR015753-2"/>
    </source>
</evidence>
<dbReference type="SUPFAM" id="SSF47616">
    <property type="entry name" value="GST C-terminal domain-like"/>
    <property type="match status" value="1"/>
</dbReference>
<dbReference type="PROSITE" id="PS50405">
    <property type="entry name" value="GST_CTER"/>
    <property type="match status" value="1"/>
</dbReference>
<proteinExistence type="predicted"/>
<dbReference type="Pfam" id="PF13409">
    <property type="entry name" value="GST_N_2"/>
    <property type="match status" value="1"/>
</dbReference>
<reference evidence="6 7" key="1">
    <citation type="journal article" date="2013" name="PLoS ONE">
        <title>Cultivation and Complete Genome Sequencing of Gloeobacter kilaueensis sp. nov., from a Lava Cave in Kilauea Caldera, Hawai'i.</title>
        <authorList>
            <person name="Saw J.H."/>
            <person name="Schatz M."/>
            <person name="Brown M.V."/>
            <person name="Kunkel D.D."/>
            <person name="Foster J.S."/>
            <person name="Shick H."/>
            <person name="Christensen S."/>
            <person name="Hou S."/>
            <person name="Wan X."/>
            <person name="Donachie S.P."/>
        </authorList>
    </citation>
    <scope>NUCLEOTIDE SEQUENCE [LARGE SCALE GENOMIC DNA]</scope>
    <source>
        <strain evidence="7">JS</strain>
    </source>
</reference>
<feature type="active site" description="Proton donor/acceptor" evidence="1">
    <location>
        <position position="197"/>
    </location>
</feature>
<dbReference type="RefSeq" id="WP_023171935.1">
    <property type="nucleotide sequence ID" value="NC_022600.1"/>
</dbReference>
<evidence type="ECO:0000313" key="6">
    <source>
        <dbReference type="EMBL" id="AGY56894.1"/>
    </source>
</evidence>
<dbReference type="PANTHER" id="PTHR32419">
    <property type="entry name" value="GLUTATHIONYL-HYDROQUINONE REDUCTASE"/>
    <property type="match status" value="1"/>
</dbReference>
<dbReference type="InterPro" id="IPR036249">
    <property type="entry name" value="Thioredoxin-like_sf"/>
</dbReference>
<dbReference type="CDD" id="cd03190">
    <property type="entry name" value="GST_C_Omega_like"/>
    <property type="match status" value="1"/>
</dbReference>
<gene>
    <name evidence="6" type="ORF">GKIL_0648</name>
</gene>
<dbReference type="SUPFAM" id="SSF52833">
    <property type="entry name" value="Thioredoxin-like"/>
    <property type="match status" value="1"/>
</dbReference>
<dbReference type="SFLD" id="SFLDS00019">
    <property type="entry name" value="Glutathione_Transferase_(cytos"/>
    <property type="match status" value="1"/>
</dbReference>
<feature type="region of interest" description="Disordered" evidence="4">
    <location>
        <begin position="314"/>
        <end position="338"/>
    </location>
</feature>
<dbReference type="PANTHER" id="PTHR32419:SF6">
    <property type="entry name" value="GLUTATHIONE S-TRANSFERASE OMEGA-LIKE 1-RELATED"/>
    <property type="match status" value="1"/>
</dbReference>
<dbReference type="Pfam" id="PF13410">
    <property type="entry name" value="GST_C_2"/>
    <property type="match status" value="1"/>
</dbReference>
<dbReference type="GO" id="GO:0005737">
    <property type="term" value="C:cytoplasm"/>
    <property type="evidence" value="ECO:0007669"/>
    <property type="project" value="TreeGrafter"/>
</dbReference>
<evidence type="ECO:0000259" key="5">
    <source>
        <dbReference type="PROSITE" id="PS50405"/>
    </source>
</evidence>
<dbReference type="SFLD" id="SFLDG01148">
    <property type="entry name" value="Xi_(cytGST)"/>
    <property type="match status" value="1"/>
</dbReference>
<dbReference type="Proteomes" id="UP000017396">
    <property type="component" value="Chromosome"/>
</dbReference>